<dbReference type="InterPro" id="IPR029024">
    <property type="entry name" value="TerB-like"/>
</dbReference>
<evidence type="ECO:0000256" key="1">
    <source>
        <dbReference type="SAM" id="MobiDB-lite"/>
    </source>
</evidence>
<protein>
    <recommendedName>
        <fullName evidence="2">Co-chaperone DjlA N-terminal domain-containing protein</fullName>
    </recommendedName>
</protein>
<feature type="compositionally biased region" description="Gly residues" evidence="1">
    <location>
        <begin position="126"/>
        <end position="152"/>
    </location>
</feature>
<reference evidence="3 4" key="1">
    <citation type="submission" date="2020-02" db="EMBL/GenBank/DDBJ databases">
        <title>Whole Genome Shotgun Sequence of Streptomyces sp. strain CWH03.</title>
        <authorList>
            <person name="Dohra H."/>
            <person name="Kodani S."/>
            <person name="Yamamura H."/>
        </authorList>
    </citation>
    <scope>NUCLEOTIDE SEQUENCE [LARGE SCALE GENOMIC DNA]</scope>
    <source>
        <strain evidence="3 4">CWH03</strain>
    </source>
</reference>
<accession>A0A6A0B237</accession>
<feature type="compositionally biased region" description="Basic residues" evidence="1">
    <location>
        <begin position="26"/>
        <end position="37"/>
    </location>
</feature>
<dbReference type="InterPro" id="IPR007791">
    <property type="entry name" value="DjlA_N"/>
</dbReference>
<proteinExistence type="predicted"/>
<name>A0A6A0B237_9ACTN</name>
<evidence type="ECO:0000313" key="3">
    <source>
        <dbReference type="EMBL" id="GFH38354.1"/>
    </source>
</evidence>
<feature type="compositionally biased region" description="Low complexity" evidence="1">
    <location>
        <begin position="38"/>
        <end position="47"/>
    </location>
</feature>
<dbReference type="CDD" id="cd07176">
    <property type="entry name" value="terB"/>
    <property type="match status" value="1"/>
</dbReference>
<feature type="region of interest" description="Disordered" evidence="1">
    <location>
        <begin position="1"/>
        <end position="51"/>
    </location>
</feature>
<dbReference type="AlphaFoldDB" id="A0A6A0B237"/>
<organism evidence="3 4">
    <name type="scientific">Streptomyces pacificus</name>
    <dbReference type="NCBI Taxonomy" id="2705029"/>
    <lineage>
        <taxon>Bacteria</taxon>
        <taxon>Bacillati</taxon>
        <taxon>Actinomycetota</taxon>
        <taxon>Actinomycetes</taxon>
        <taxon>Kitasatosporales</taxon>
        <taxon>Streptomycetaceae</taxon>
        <taxon>Streptomyces</taxon>
    </lineage>
</organism>
<dbReference type="Proteomes" id="UP000484988">
    <property type="component" value="Unassembled WGS sequence"/>
</dbReference>
<comment type="caution">
    <text evidence="3">The sequence shown here is derived from an EMBL/GenBank/DDBJ whole genome shotgun (WGS) entry which is preliminary data.</text>
</comment>
<feature type="domain" description="Co-chaperone DjlA N-terminal" evidence="2">
    <location>
        <begin position="180"/>
        <end position="297"/>
    </location>
</feature>
<feature type="region of interest" description="Disordered" evidence="1">
    <location>
        <begin position="116"/>
        <end position="155"/>
    </location>
</feature>
<evidence type="ECO:0000313" key="4">
    <source>
        <dbReference type="Proteomes" id="UP000484988"/>
    </source>
</evidence>
<keyword evidence="4" id="KW-1185">Reference proteome</keyword>
<dbReference type="Pfam" id="PF05099">
    <property type="entry name" value="TerB"/>
    <property type="match status" value="1"/>
</dbReference>
<dbReference type="Gene3D" id="1.10.3680.10">
    <property type="entry name" value="TerB-like"/>
    <property type="match status" value="1"/>
</dbReference>
<sequence length="299" mass="31310">MGRAARAMRPGCAAPCIGHRAPAAPRRPRPSRARGRRLPAAASPGRADAARDWCGTTPAILPRVRPLLREPGARHPALTGYGTQEARPTTGSGPTAEAAEAEVAPVAMWDRLKEQAKNLQQPQSARGGGGHGQGYGPAGQVPHGGRGHGSSGGSKAQLIGLFKSQLAAAKTELKSGAYRDASMAMCALVAAADGHVDPTERQRVEELIVSNDVLQNFPADQLRQRFHQHVDRLMTNFELGRAEALKEIAKAAKKPQEARAVVQTGMVVAGADGFIDASEQQAVRDACAALGIPAAEFGV</sequence>
<dbReference type="SUPFAM" id="SSF158682">
    <property type="entry name" value="TerB-like"/>
    <property type="match status" value="1"/>
</dbReference>
<dbReference type="EMBL" id="BLLG01000016">
    <property type="protein sequence ID" value="GFH38354.1"/>
    <property type="molecule type" value="Genomic_DNA"/>
</dbReference>
<gene>
    <name evidence="3" type="ORF">SCWH03_45960</name>
</gene>
<evidence type="ECO:0000259" key="2">
    <source>
        <dbReference type="Pfam" id="PF05099"/>
    </source>
</evidence>
<feature type="region of interest" description="Disordered" evidence="1">
    <location>
        <begin position="74"/>
        <end position="95"/>
    </location>
</feature>